<sequence length="1088" mass="126515">MAKELKFQSTVTAEQPNSEIKKRKRSEAQIEEWETIRRQSTTVEDKDLNIEGVMRLTLSVEMQRFLGCVFGEHVSPEMPWTNIKKEQLQAYLTAETEKSEIFAVKEPLMEFPGTEILVGYICSAKEPNQFYICTTEAAKKTVLEMIIKDEAEQERRVSSYIYKVCQEWNPLGSGKEVEDNQPKHARPLLEMQTWAAASHLNQPVMFQDRNVDDVQDGYVKFDPRRHKYVTVTRKRTDIAVQAVPEKCLSVAQTDTPLPSNIWTQYEFHADAQKEIEDEELSRSIKQFLHEKSPQMADLVRYNSVFDLYKVDYPDLVTAGHDVQVPKKIIYSEYQSFMDVRNCKGKVISAAAWHPMWTGVVACAYIDHMQNDGIENDVILQDVFSTNLVLIWSFMDALNPKLLLRSPRKVHALQFSPYNENLMAGGCSSGQVLVWDLCDKLKVEEDISLSDDKLKYRHALHDLMGWTRPTTRNRLVNPALISSLEFSHSSSIMDIKWLSPYYEISHLGRYQELKSNQPTSLQFLTCSEDGSVFVWDLNARGSRRPPKMKPKRRREYKFMVRQRGALSYKQMAVLKPHYKFVAESPSSKGCLPLSVIAVEAFPLRYMLQTQTGFRRKFNMTERLLYKPEFQQVKSLPKSKVYIGSMEGHVIHATWEGYEFNLGEEMNSETLKFKSCGDQHDGSVSALCLSPFNKKLILTVGGSVFGIWRDGIKNVPVLWRTSSVMLTSGAWSLFRPSMFYIARVDGAIEVWDFLVQSNKPVLVQSISGSALTGIYPSRLGPVQNIIGVSDITGNFRIFFVPQEHMKSDPRNKEAVTEFFHRETECRHFAQERQDKWKACNADLLQVKKMDIQAAMKKREAEKKAKERLEREKRIQEEKELQMGKLKEEKDHMKEEKAMKRWNLEQEKYLTDVLLEKKKLDESALMDKKVPLDKFQEDERQKRLKQEERMKQQDKLTERISLMFPEIIRETVKADTNMEMVLKELEETVNIFVEHYKENEEKALMFKTNNTFEYQVNWKELLAEGKNRRHVIDVELYRNTGRIDRYHKAKQELKEKLDSLQGKKGEYGKQGPSRRGDLQLKKLSHLGRREK</sequence>
<comment type="subcellular location">
    <subcellularLocation>
        <location evidence="1">Cytoplasm</location>
    </subcellularLocation>
</comment>
<dbReference type="AlphaFoldDB" id="A0A2J7PPF4"/>
<feature type="region of interest" description="Disordered" evidence="6">
    <location>
        <begin position="1"/>
        <end position="26"/>
    </location>
</feature>
<proteinExistence type="predicted"/>
<feature type="compositionally biased region" description="Basic residues" evidence="6">
    <location>
        <begin position="1079"/>
        <end position="1088"/>
    </location>
</feature>
<dbReference type="InterPro" id="IPR036322">
    <property type="entry name" value="WD40_repeat_dom_sf"/>
</dbReference>
<dbReference type="PANTHER" id="PTHR12442:SF5">
    <property type="entry name" value="DYNEIN AXONEMAL INTERMEDIATE CHAIN 3"/>
    <property type="match status" value="1"/>
</dbReference>
<dbReference type="GO" id="GO:0060294">
    <property type="term" value="P:cilium movement involved in cell motility"/>
    <property type="evidence" value="ECO:0007669"/>
    <property type="project" value="TreeGrafter"/>
</dbReference>
<feature type="compositionally biased region" description="Polar residues" evidence="6">
    <location>
        <begin position="7"/>
        <end position="18"/>
    </location>
</feature>
<dbReference type="Gene3D" id="2.130.10.10">
    <property type="entry name" value="YVTN repeat-like/Quinoprotein amine dehydrogenase"/>
    <property type="match status" value="2"/>
</dbReference>
<dbReference type="InterPro" id="IPR015943">
    <property type="entry name" value="WD40/YVTN_repeat-like_dom_sf"/>
</dbReference>
<comment type="caution">
    <text evidence="7">The sequence shown here is derived from an EMBL/GenBank/DDBJ whole genome shotgun (WGS) entry which is preliminary data.</text>
</comment>
<dbReference type="EMBL" id="NEVH01022705">
    <property type="protein sequence ID" value="PNF18220.1"/>
    <property type="molecule type" value="Genomic_DNA"/>
</dbReference>
<dbReference type="EMBL" id="NEVH01022705">
    <property type="protein sequence ID" value="PNF18222.1"/>
    <property type="molecule type" value="Genomic_DNA"/>
</dbReference>
<protein>
    <recommendedName>
        <fullName evidence="9">WD repeat-containing protein 63</fullName>
    </recommendedName>
</protein>
<dbReference type="OrthoDB" id="6619788at2759"/>
<keyword evidence="4" id="KW-0677">Repeat</keyword>
<dbReference type="Pfam" id="PF00400">
    <property type="entry name" value="WD40"/>
    <property type="match status" value="1"/>
</dbReference>
<dbReference type="STRING" id="105785.A0A2J7PPF4"/>
<dbReference type="PANTHER" id="PTHR12442">
    <property type="entry name" value="DYNEIN INTERMEDIATE CHAIN"/>
    <property type="match status" value="1"/>
</dbReference>
<accession>A0A2J7PPF4</accession>
<gene>
    <name evidence="7" type="ORF">B7P43_G17753</name>
</gene>
<keyword evidence="8" id="KW-1185">Reference proteome</keyword>
<evidence type="ECO:0008006" key="9">
    <source>
        <dbReference type="Google" id="ProtNLM"/>
    </source>
</evidence>
<dbReference type="SUPFAM" id="SSF50978">
    <property type="entry name" value="WD40 repeat-like"/>
    <property type="match status" value="1"/>
</dbReference>
<feature type="coiled-coil region" evidence="5">
    <location>
        <begin position="849"/>
        <end position="893"/>
    </location>
</feature>
<dbReference type="GO" id="GO:0045504">
    <property type="term" value="F:dynein heavy chain binding"/>
    <property type="evidence" value="ECO:0007669"/>
    <property type="project" value="TreeGrafter"/>
</dbReference>
<evidence type="ECO:0000256" key="4">
    <source>
        <dbReference type="ARBA" id="ARBA00022737"/>
    </source>
</evidence>
<feature type="compositionally biased region" description="Basic and acidic residues" evidence="6">
    <location>
        <begin position="1053"/>
        <end position="1064"/>
    </location>
</feature>
<dbReference type="GO" id="GO:0036159">
    <property type="term" value="P:inner dynein arm assembly"/>
    <property type="evidence" value="ECO:0007669"/>
    <property type="project" value="TreeGrafter"/>
</dbReference>
<evidence type="ECO:0000256" key="3">
    <source>
        <dbReference type="ARBA" id="ARBA00022574"/>
    </source>
</evidence>
<evidence type="ECO:0000256" key="5">
    <source>
        <dbReference type="SAM" id="Coils"/>
    </source>
</evidence>
<evidence type="ECO:0000313" key="8">
    <source>
        <dbReference type="Proteomes" id="UP000235965"/>
    </source>
</evidence>
<evidence type="ECO:0000256" key="6">
    <source>
        <dbReference type="SAM" id="MobiDB-lite"/>
    </source>
</evidence>
<organism evidence="7 8">
    <name type="scientific">Cryptotermes secundus</name>
    <dbReference type="NCBI Taxonomy" id="105785"/>
    <lineage>
        <taxon>Eukaryota</taxon>
        <taxon>Metazoa</taxon>
        <taxon>Ecdysozoa</taxon>
        <taxon>Arthropoda</taxon>
        <taxon>Hexapoda</taxon>
        <taxon>Insecta</taxon>
        <taxon>Pterygota</taxon>
        <taxon>Neoptera</taxon>
        <taxon>Polyneoptera</taxon>
        <taxon>Dictyoptera</taxon>
        <taxon>Blattodea</taxon>
        <taxon>Blattoidea</taxon>
        <taxon>Termitoidae</taxon>
        <taxon>Kalotermitidae</taxon>
        <taxon>Cryptotermitinae</taxon>
        <taxon>Cryptotermes</taxon>
    </lineage>
</organism>
<dbReference type="Proteomes" id="UP000235965">
    <property type="component" value="Unassembled WGS sequence"/>
</dbReference>
<evidence type="ECO:0000256" key="1">
    <source>
        <dbReference type="ARBA" id="ARBA00004496"/>
    </source>
</evidence>
<dbReference type="FunCoup" id="A0A2J7PPF4">
    <property type="interactions" value="7"/>
</dbReference>
<dbReference type="InParanoid" id="A0A2J7PPF4"/>
<dbReference type="InterPro" id="IPR001680">
    <property type="entry name" value="WD40_rpt"/>
</dbReference>
<keyword evidence="3" id="KW-0853">WD repeat</keyword>
<keyword evidence="5" id="KW-0175">Coiled coil</keyword>
<feature type="region of interest" description="Disordered" evidence="6">
    <location>
        <begin position="1053"/>
        <end position="1088"/>
    </location>
</feature>
<dbReference type="SMART" id="SM00320">
    <property type="entry name" value="WD40"/>
    <property type="match status" value="4"/>
</dbReference>
<keyword evidence="2" id="KW-0963">Cytoplasm</keyword>
<dbReference type="InterPro" id="IPR050687">
    <property type="entry name" value="Dynein_IC"/>
</dbReference>
<dbReference type="GO" id="GO:0036156">
    <property type="term" value="C:inner dynein arm"/>
    <property type="evidence" value="ECO:0007669"/>
    <property type="project" value="TreeGrafter"/>
</dbReference>
<evidence type="ECO:0000256" key="2">
    <source>
        <dbReference type="ARBA" id="ARBA00022490"/>
    </source>
</evidence>
<reference evidence="7 8" key="1">
    <citation type="submission" date="2017-12" db="EMBL/GenBank/DDBJ databases">
        <title>Hemimetabolous genomes reveal molecular basis of termite eusociality.</title>
        <authorList>
            <person name="Harrison M.C."/>
            <person name="Jongepier E."/>
            <person name="Robertson H.M."/>
            <person name="Arning N."/>
            <person name="Bitard-Feildel T."/>
            <person name="Chao H."/>
            <person name="Childers C.P."/>
            <person name="Dinh H."/>
            <person name="Doddapaneni H."/>
            <person name="Dugan S."/>
            <person name="Gowin J."/>
            <person name="Greiner C."/>
            <person name="Han Y."/>
            <person name="Hu H."/>
            <person name="Hughes D.S.T."/>
            <person name="Huylmans A.-K."/>
            <person name="Kemena C."/>
            <person name="Kremer L.P.M."/>
            <person name="Lee S.L."/>
            <person name="Lopez-Ezquerra A."/>
            <person name="Mallet L."/>
            <person name="Monroy-Kuhn J.M."/>
            <person name="Moser A."/>
            <person name="Murali S.C."/>
            <person name="Muzny D.M."/>
            <person name="Otani S."/>
            <person name="Piulachs M.-D."/>
            <person name="Poelchau M."/>
            <person name="Qu J."/>
            <person name="Schaub F."/>
            <person name="Wada-Katsumata A."/>
            <person name="Worley K.C."/>
            <person name="Xie Q."/>
            <person name="Ylla G."/>
            <person name="Poulsen M."/>
            <person name="Gibbs R.A."/>
            <person name="Schal C."/>
            <person name="Richards S."/>
            <person name="Belles X."/>
            <person name="Korb J."/>
            <person name="Bornberg-Bauer E."/>
        </authorList>
    </citation>
    <scope>NUCLEOTIDE SEQUENCE [LARGE SCALE GENOMIC DNA]</scope>
    <source>
        <tissue evidence="7">Whole body</tissue>
    </source>
</reference>
<evidence type="ECO:0000313" key="7">
    <source>
        <dbReference type="EMBL" id="PNF18222.1"/>
    </source>
</evidence>
<name>A0A2J7PPF4_9NEOP</name>
<dbReference type="GO" id="GO:0045503">
    <property type="term" value="F:dynein light chain binding"/>
    <property type="evidence" value="ECO:0007669"/>
    <property type="project" value="TreeGrafter"/>
</dbReference>